<organism evidence="2 3">
    <name type="scientific">Duganella fentianensis</name>
    <dbReference type="NCBI Taxonomy" id="2692177"/>
    <lineage>
        <taxon>Bacteria</taxon>
        <taxon>Pseudomonadati</taxon>
        <taxon>Pseudomonadota</taxon>
        <taxon>Betaproteobacteria</taxon>
        <taxon>Burkholderiales</taxon>
        <taxon>Oxalobacteraceae</taxon>
        <taxon>Telluria group</taxon>
        <taxon>Duganella</taxon>
    </lineage>
</organism>
<dbReference type="InterPro" id="IPR032466">
    <property type="entry name" value="Metal_Hydrolase"/>
</dbReference>
<dbReference type="CDD" id="cd01299">
    <property type="entry name" value="Met_dep_hydrolase_A"/>
    <property type="match status" value="1"/>
</dbReference>
<proteinExistence type="predicted"/>
<gene>
    <name evidence="2" type="ORF">GTP23_07570</name>
</gene>
<dbReference type="Pfam" id="PF01979">
    <property type="entry name" value="Amidohydro_1"/>
    <property type="match status" value="1"/>
</dbReference>
<dbReference type="AlphaFoldDB" id="A0A845I1F0"/>
<feature type="domain" description="Amidohydrolase-related" evidence="1">
    <location>
        <begin position="105"/>
        <end position="451"/>
    </location>
</feature>
<dbReference type="InterPro" id="IPR051781">
    <property type="entry name" value="Metallo-dep_Hydrolase"/>
</dbReference>
<dbReference type="Gene3D" id="3.20.20.140">
    <property type="entry name" value="Metal-dependent hydrolases"/>
    <property type="match status" value="1"/>
</dbReference>
<dbReference type="EMBL" id="WWCL01000001">
    <property type="protein sequence ID" value="MYN44926.1"/>
    <property type="molecule type" value="Genomic_DNA"/>
</dbReference>
<comment type="caution">
    <text evidence="2">The sequence shown here is derived from an EMBL/GenBank/DDBJ whole genome shotgun (WGS) entry which is preliminary data.</text>
</comment>
<dbReference type="SUPFAM" id="SSF51338">
    <property type="entry name" value="Composite domain of metallo-dependent hydrolases"/>
    <property type="match status" value="1"/>
</dbReference>
<reference evidence="2" key="1">
    <citation type="submission" date="2019-12" db="EMBL/GenBank/DDBJ databases">
        <title>Novel species isolated from a subtropical stream in China.</title>
        <authorList>
            <person name="Lu H."/>
        </authorList>
    </citation>
    <scope>NUCLEOTIDE SEQUENCE [LARGE SCALE GENOMIC DNA]</scope>
    <source>
        <strain evidence="2">FT93W</strain>
    </source>
</reference>
<accession>A0A845I1F0</accession>
<dbReference type="SUPFAM" id="SSF51556">
    <property type="entry name" value="Metallo-dependent hydrolases"/>
    <property type="match status" value="1"/>
</dbReference>
<evidence type="ECO:0000313" key="2">
    <source>
        <dbReference type="EMBL" id="MYN44926.1"/>
    </source>
</evidence>
<evidence type="ECO:0000313" key="3">
    <source>
        <dbReference type="Proteomes" id="UP000444316"/>
    </source>
</evidence>
<dbReference type="InterPro" id="IPR011059">
    <property type="entry name" value="Metal-dep_hydrolase_composite"/>
</dbReference>
<dbReference type="GO" id="GO:0016810">
    <property type="term" value="F:hydrolase activity, acting on carbon-nitrogen (but not peptide) bonds"/>
    <property type="evidence" value="ECO:0007669"/>
    <property type="project" value="InterPro"/>
</dbReference>
<sequence>MKSTINSAVKSVFCGLGKLSGLPLAGRLLTGAALLFIPPALLAAAPPAPAINQLLITPARVWTGEGAVHTDWSVLIVQNSIAAVGPSAQLSVNAAAQRIELPDTTLIPGLMDLHAHVLLHPYNETSWDDQVLKEQVEYRTLLAARHAAATLQSGFTTLRDLGSEGALYADVAIKKAIDDGVIPGPRLWIATRAIVATGSYGPSPRSYRADVDLPKGAQEASGVEEVVRAVREQSARGADWIKVYADYRNGPDGSAHATFTQAELDALVSTAHASGRKVSAHASTDEGMRRATLAGVDSIEHGYGGSAATFRLMAERKVAYFPTLTAPEATSEYFQKYQRGGAPTPSMQAAAQAFRLARQAGVVIGNGSDVGVFAHGSNARELEWMVKLGMTPTEALHAATMVNAAVLDRAATLGQIRTGYLADLVAVKGDPTRDITALRDVVLVVKNGQLVRRP</sequence>
<dbReference type="PANTHER" id="PTHR43135:SF3">
    <property type="entry name" value="ALPHA-D-RIBOSE 1-METHYLPHOSPHONATE 5-TRIPHOSPHATE DIPHOSPHATASE"/>
    <property type="match status" value="1"/>
</dbReference>
<protein>
    <submittedName>
        <fullName evidence="2">Amidohydrolase family protein</fullName>
    </submittedName>
</protein>
<keyword evidence="3" id="KW-1185">Reference proteome</keyword>
<evidence type="ECO:0000259" key="1">
    <source>
        <dbReference type="Pfam" id="PF01979"/>
    </source>
</evidence>
<dbReference type="InterPro" id="IPR057744">
    <property type="entry name" value="OTAase-like"/>
</dbReference>
<name>A0A845I1F0_9BURK</name>
<dbReference type="PANTHER" id="PTHR43135">
    <property type="entry name" value="ALPHA-D-RIBOSE 1-METHYLPHOSPHONATE 5-TRIPHOSPHATE DIPHOSPHATASE"/>
    <property type="match status" value="1"/>
</dbReference>
<dbReference type="Gene3D" id="2.30.40.10">
    <property type="entry name" value="Urease, subunit C, domain 1"/>
    <property type="match status" value="1"/>
</dbReference>
<keyword evidence="2" id="KW-0378">Hydrolase</keyword>
<dbReference type="Proteomes" id="UP000444316">
    <property type="component" value="Unassembled WGS sequence"/>
</dbReference>
<dbReference type="InterPro" id="IPR006680">
    <property type="entry name" value="Amidohydro-rel"/>
</dbReference>